<protein>
    <submittedName>
        <fullName evidence="1">Uncharacterized protein</fullName>
    </submittedName>
</protein>
<dbReference type="EMBL" id="JARKIE010000001">
    <property type="protein sequence ID" value="KAJ7710853.1"/>
    <property type="molecule type" value="Genomic_DNA"/>
</dbReference>
<keyword evidence="2" id="KW-1185">Reference proteome</keyword>
<accession>A0AAD7MCK4</accession>
<name>A0AAD7MCK4_MYCRO</name>
<sequence>MFSLPVRQNISDSLAPLTLASRKETVADVSTVRRHLQKYHRASPAYEKWAKENKFESKLPEDVKARVAAAAAAATAKAQLHQKTLDPHLRKKPERPAPYTDQLFRDAAVEWLAATDQPIDALTHPKFKVMIDIAARATEGVNLPNPKQTRAEIVKLFHDQMDKLKICLHVSLNTLPLRPD</sequence>
<gene>
    <name evidence="1" type="ORF">B0H17DRAFT_914635</name>
</gene>
<evidence type="ECO:0000313" key="2">
    <source>
        <dbReference type="Proteomes" id="UP001221757"/>
    </source>
</evidence>
<reference evidence="1" key="1">
    <citation type="submission" date="2023-03" db="EMBL/GenBank/DDBJ databases">
        <title>Massive genome expansion in bonnet fungi (Mycena s.s.) driven by repeated elements and novel gene families across ecological guilds.</title>
        <authorList>
            <consortium name="Lawrence Berkeley National Laboratory"/>
            <person name="Harder C.B."/>
            <person name="Miyauchi S."/>
            <person name="Viragh M."/>
            <person name="Kuo A."/>
            <person name="Thoen E."/>
            <person name="Andreopoulos B."/>
            <person name="Lu D."/>
            <person name="Skrede I."/>
            <person name="Drula E."/>
            <person name="Henrissat B."/>
            <person name="Morin E."/>
            <person name="Kohler A."/>
            <person name="Barry K."/>
            <person name="LaButti K."/>
            <person name="Morin E."/>
            <person name="Salamov A."/>
            <person name="Lipzen A."/>
            <person name="Mereny Z."/>
            <person name="Hegedus B."/>
            <person name="Baldrian P."/>
            <person name="Stursova M."/>
            <person name="Weitz H."/>
            <person name="Taylor A."/>
            <person name="Grigoriev I.V."/>
            <person name="Nagy L.G."/>
            <person name="Martin F."/>
            <person name="Kauserud H."/>
        </authorList>
    </citation>
    <scope>NUCLEOTIDE SEQUENCE</scope>
    <source>
        <strain evidence="1">CBHHK067</strain>
    </source>
</reference>
<comment type="caution">
    <text evidence="1">The sequence shown here is derived from an EMBL/GenBank/DDBJ whole genome shotgun (WGS) entry which is preliminary data.</text>
</comment>
<dbReference type="AlphaFoldDB" id="A0AAD7MCK4"/>
<organism evidence="1 2">
    <name type="scientific">Mycena rosella</name>
    <name type="common">Pink bonnet</name>
    <name type="synonym">Agaricus rosellus</name>
    <dbReference type="NCBI Taxonomy" id="1033263"/>
    <lineage>
        <taxon>Eukaryota</taxon>
        <taxon>Fungi</taxon>
        <taxon>Dikarya</taxon>
        <taxon>Basidiomycota</taxon>
        <taxon>Agaricomycotina</taxon>
        <taxon>Agaricomycetes</taxon>
        <taxon>Agaricomycetidae</taxon>
        <taxon>Agaricales</taxon>
        <taxon>Marasmiineae</taxon>
        <taxon>Mycenaceae</taxon>
        <taxon>Mycena</taxon>
    </lineage>
</organism>
<proteinExistence type="predicted"/>
<dbReference type="Proteomes" id="UP001221757">
    <property type="component" value="Unassembled WGS sequence"/>
</dbReference>
<evidence type="ECO:0000313" key="1">
    <source>
        <dbReference type="EMBL" id="KAJ7710853.1"/>
    </source>
</evidence>